<accession>A0ABS2P7A5</accession>
<dbReference type="EMBL" id="JAFBEC010000001">
    <property type="protein sequence ID" value="MBM7631197.1"/>
    <property type="molecule type" value="Genomic_DNA"/>
</dbReference>
<dbReference type="Proteomes" id="UP000741863">
    <property type="component" value="Unassembled WGS sequence"/>
</dbReference>
<reference evidence="2 3" key="1">
    <citation type="submission" date="2021-01" db="EMBL/GenBank/DDBJ databases">
        <title>Genomic Encyclopedia of Type Strains, Phase IV (KMG-IV): sequencing the most valuable type-strain genomes for metagenomic binning, comparative biology and taxonomic classification.</title>
        <authorList>
            <person name="Goeker M."/>
        </authorList>
    </citation>
    <scope>NUCLEOTIDE SEQUENCE [LARGE SCALE GENOMIC DNA]</scope>
    <source>
        <strain evidence="2 3">DSM 25540</strain>
    </source>
</reference>
<proteinExistence type="predicted"/>
<organism evidence="2 3">
    <name type="scientific">Geomicrobium sediminis</name>
    <dbReference type="NCBI Taxonomy" id="1347788"/>
    <lineage>
        <taxon>Bacteria</taxon>
        <taxon>Bacillati</taxon>
        <taxon>Bacillota</taxon>
        <taxon>Bacilli</taxon>
        <taxon>Bacillales</taxon>
        <taxon>Geomicrobium</taxon>
    </lineage>
</organism>
<evidence type="ECO:0000256" key="1">
    <source>
        <dbReference type="SAM" id="Coils"/>
    </source>
</evidence>
<sequence>MAKVQLSHFRNGLTPPITAIANHLNYIEHKEPQQRFFGKSLTDRRAFVQKIDRQTSAIEPAFRLQISFSYLELDFKQVIQAAMWRLERQLRIDFDWIAMVHCESNDPHVHVIIRGCDLHGELLIFYPSYVLQLKKQIEAIENEQLRNEEKEREIASYLINISRN</sequence>
<comment type="caution">
    <text evidence="2">The sequence shown here is derived from an EMBL/GenBank/DDBJ whole genome shotgun (WGS) entry which is preliminary data.</text>
</comment>
<keyword evidence="3" id="KW-1185">Reference proteome</keyword>
<protein>
    <submittedName>
        <fullName evidence="2">Uncharacterized protein</fullName>
    </submittedName>
</protein>
<feature type="coiled-coil region" evidence="1">
    <location>
        <begin position="130"/>
        <end position="160"/>
    </location>
</feature>
<evidence type="ECO:0000313" key="2">
    <source>
        <dbReference type="EMBL" id="MBM7631197.1"/>
    </source>
</evidence>
<dbReference type="RefSeq" id="WP_204695375.1">
    <property type="nucleotide sequence ID" value="NZ_JAFBEC010000001.1"/>
</dbReference>
<name>A0ABS2P7A5_9BACL</name>
<gene>
    <name evidence="2" type="ORF">JOD17_000288</name>
</gene>
<evidence type="ECO:0000313" key="3">
    <source>
        <dbReference type="Proteomes" id="UP000741863"/>
    </source>
</evidence>
<keyword evidence="1" id="KW-0175">Coiled coil</keyword>